<evidence type="ECO:0000256" key="6">
    <source>
        <dbReference type="RuleBase" id="RU365102"/>
    </source>
</evidence>
<keyword evidence="3 6" id="KW-0812">Transmembrane</keyword>
<comment type="subcellular location">
    <subcellularLocation>
        <location evidence="1 6">Membrane</location>
        <topology evidence="1 6">Multi-pass membrane protein</topology>
    </subcellularLocation>
</comment>
<comment type="similarity">
    <text evidence="2 6">Belongs to the GDT1 family.</text>
</comment>
<dbReference type="AlphaFoldDB" id="A0A2J0L3Q9"/>
<dbReference type="EMBL" id="PEWV01000071">
    <property type="protein sequence ID" value="PIU41147.1"/>
    <property type="molecule type" value="Genomic_DNA"/>
</dbReference>
<evidence type="ECO:0000256" key="5">
    <source>
        <dbReference type="ARBA" id="ARBA00023136"/>
    </source>
</evidence>
<organism evidence="7 8">
    <name type="scientific">Candidatus Aquitaenariimonas noxiae</name>
    <dbReference type="NCBI Taxonomy" id="1974741"/>
    <lineage>
        <taxon>Bacteria</taxon>
        <taxon>Pseudomonadati</taxon>
        <taxon>Candidatus Omnitrophota</taxon>
        <taxon>Candidatus Aquitaenariimonas</taxon>
    </lineage>
</organism>
<dbReference type="GO" id="GO:0046873">
    <property type="term" value="F:metal ion transmembrane transporter activity"/>
    <property type="evidence" value="ECO:0007669"/>
    <property type="project" value="InterPro"/>
</dbReference>
<name>A0A2J0L3Q9_9BACT</name>
<evidence type="ECO:0000313" key="8">
    <source>
        <dbReference type="Proteomes" id="UP000230052"/>
    </source>
</evidence>
<dbReference type="GO" id="GO:0016020">
    <property type="term" value="C:membrane"/>
    <property type="evidence" value="ECO:0007669"/>
    <property type="project" value="UniProtKB-SubCell"/>
</dbReference>
<evidence type="ECO:0000256" key="1">
    <source>
        <dbReference type="ARBA" id="ARBA00004141"/>
    </source>
</evidence>
<accession>A0A2J0L3Q9</accession>
<keyword evidence="4 6" id="KW-1133">Transmembrane helix</keyword>
<dbReference type="Pfam" id="PF01169">
    <property type="entry name" value="GDT1"/>
    <property type="match status" value="1"/>
</dbReference>
<proteinExistence type="inferred from homology"/>
<protein>
    <recommendedName>
        <fullName evidence="6">GDT1 family protein</fullName>
    </recommendedName>
</protein>
<evidence type="ECO:0000256" key="2">
    <source>
        <dbReference type="ARBA" id="ARBA00009190"/>
    </source>
</evidence>
<evidence type="ECO:0000256" key="3">
    <source>
        <dbReference type="ARBA" id="ARBA00022692"/>
    </source>
</evidence>
<evidence type="ECO:0000256" key="4">
    <source>
        <dbReference type="ARBA" id="ARBA00022989"/>
    </source>
</evidence>
<dbReference type="InterPro" id="IPR001727">
    <property type="entry name" value="GDT1-like"/>
</dbReference>
<dbReference type="Proteomes" id="UP000230052">
    <property type="component" value="Unassembled WGS sequence"/>
</dbReference>
<comment type="caution">
    <text evidence="7">The sequence shown here is derived from an EMBL/GenBank/DDBJ whole genome shotgun (WGS) entry which is preliminary data.</text>
</comment>
<feature type="transmembrane region" description="Helical" evidence="6">
    <location>
        <begin position="37"/>
        <end position="62"/>
    </location>
</feature>
<reference evidence="7 8" key="1">
    <citation type="submission" date="2017-09" db="EMBL/GenBank/DDBJ databases">
        <title>Depth-based differentiation of microbial function through sediment-hosted aquifers and enrichment of novel symbionts in the deep terrestrial subsurface.</title>
        <authorList>
            <person name="Probst A.J."/>
            <person name="Ladd B."/>
            <person name="Jarett J.K."/>
            <person name="Geller-Mcgrath D.E."/>
            <person name="Sieber C.M."/>
            <person name="Emerson J.B."/>
            <person name="Anantharaman K."/>
            <person name="Thomas B.C."/>
            <person name="Malmstrom R."/>
            <person name="Stieglmeier M."/>
            <person name="Klingl A."/>
            <person name="Woyke T."/>
            <person name="Ryan C.M."/>
            <person name="Banfield J.F."/>
        </authorList>
    </citation>
    <scope>NUCLEOTIDE SEQUENCE [LARGE SCALE GENOMIC DNA]</scope>
    <source>
        <strain evidence="7">CG07_land_8_20_14_0_80_42_15</strain>
    </source>
</reference>
<sequence>MDWRILSATFGAVFFAELADKTQMVGIGMSAKSGRPFMVLLGSVSAYIVVTAISVFLGAVLGKYIRPEVIKYAGAVLFIALGLLILAGKI</sequence>
<dbReference type="PANTHER" id="PTHR12608">
    <property type="entry name" value="TRANSMEMBRANE PROTEIN HTP-1 RELATED"/>
    <property type="match status" value="1"/>
</dbReference>
<feature type="transmembrane region" description="Helical" evidence="6">
    <location>
        <begin position="69"/>
        <end position="88"/>
    </location>
</feature>
<comment type="caution">
    <text evidence="6">Lacks conserved residue(s) required for the propagation of feature annotation.</text>
</comment>
<keyword evidence="5 6" id="KW-0472">Membrane</keyword>
<evidence type="ECO:0000313" key="7">
    <source>
        <dbReference type="EMBL" id="PIU41147.1"/>
    </source>
</evidence>
<gene>
    <name evidence="7" type="ORF">COS99_07355</name>
</gene>
<dbReference type="PANTHER" id="PTHR12608:SF1">
    <property type="entry name" value="TRANSMEMBRANE PROTEIN 165"/>
    <property type="match status" value="1"/>
</dbReference>